<organism evidence="8 9">
    <name type="scientific">Williamsia limnetica</name>
    <dbReference type="NCBI Taxonomy" id="882452"/>
    <lineage>
        <taxon>Bacteria</taxon>
        <taxon>Bacillati</taxon>
        <taxon>Actinomycetota</taxon>
        <taxon>Actinomycetes</taxon>
        <taxon>Mycobacteriales</taxon>
        <taxon>Nocardiaceae</taxon>
        <taxon>Williamsia</taxon>
    </lineage>
</organism>
<proteinExistence type="predicted"/>
<evidence type="ECO:0000313" key="8">
    <source>
        <dbReference type="EMBL" id="PYE17861.1"/>
    </source>
</evidence>
<gene>
    <name evidence="8" type="ORF">DFR67_1056</name>
</gene>
<name>A0A318RJA9_WILLI</name>
<evidence type="ECO:0000259" key="7">
    <source>
        <dbReference type="Pfam" id="PF13396"/>
    </source>
</evidence>
<dbReference type="InterPro" id="IPR027379">
    <property type="entry name" value="CLS_N"/>
</dbReference>
<dbReference type="GO" id="GO:0005886">
    <property type="term" value="C:plasma membrane"/>
    <property type="evidence" value="ECO:0007669"/>
    <property type="project" value="UniProtKB-SubCell"/>
</dbReference>
<evidence type="ECO:0000256" key="2">
    <source>
        <dbReference type="ARBA" id="ARBA00022475"/>
    </source>
</evidence>
<keyword evidence="9" id="KW-1185">Reference proteome</keyword>
<evidence type="ECO:0000256" key="5">
    <source>
        <dbReference type="ARBA" id="ARBA00023136"/>
    </source>
</evidence>
<keyword evidence="2" id="KW-1003">Cell membrane</keyword>
<feature type="domain" description="Cardiolipin synthase N-terminal" evidence="7">
    <location>
        <begin position="20"/>
        <end position="65"/>
    </location>
</feature>
<feature type="transmembrane region" description="Helical" evidence="6">
    <location>
        <begin position="9"/>
        <end position="29"/>
    </location>
</feature>
<evidence type="ECO:0000256" key="3">
    <source>
        <dbReference type="ARBA" id="ARBA00022692"/>
    </source>
</evidence>
<dbReference type="EMBL" id="QJSP01000005">
    <property type="protein sequence ID" value="PYE17861.1"/>
    <property type="molecule type" value="Genomic_DNA"/>
</dbReference>
<dbReference type="OrthoDB" id="7596142at2"/>
<accession>A0A318RJA9</accession>
<dbReference type="Proteomes" id="UP000247591">
    <property type="component" value="Unassembled WGS sequence"/>
</dbReference>
<evidence type="ECO:0000256" key="1">
    <source>
        <dbReference type="ARBA" id="ARBA00004651"/>
    </source>
</evidence>
<comment type="caution">
    <text evidence="8">The sequence shown here is derived from an EMBL/GenBank/DDBJ whole genome shotgun (WGS) entry which is preliminary data.</text>
</comment>
<dbReference type="AlphaFoldDB" id="A0A318RJA9"/>
<evidence type="ECO:0000256" key="6">
    <source>
        <dbReference type="SAM" id="Phobius"/>
    </source>
</evidence>
<evidence type="ECO:0000313" key="9">
    <source>
        <dbReference type="Proteomes" id="UP000247591"/>
    </source>
</evidence>
<feature type="transmembrane region" description="Helical" evidence="6">
    <location>
        <begin position="41"/>
        <end position="64"/>
    </location>
</feature>
<keyword evidence="5 6" id="KW-0472">Membrane</keyword>
<comment type="subcellular location">
    <subcellularLocation>
        <location evidence="1">Cell membrane</location>
        <topology evidence="1">Multi-pass membrane protein</topology>
    </subcellularLocation>
</comment>
<dbReference type="Pfam" id="PF13396">
    <property type="entry name" value="PLDc_N"/>
    <property type="match status" value="1"/>
</dbReference>
<sequence>MWDSFWDFIWYTIVVFAFVAYLVILFHVIGDLFRDNTTSGWVKAAWILFLVFIPYIALFVYLIARGGGMAERSVEAHEAARKQADEYIRRTAGTSAADQISTAKGLLDDGVIDRAEFEQLKSAAMSA</sequence>
<dbReference type="RefSeq" id="WP_110469274.1">
    <property type="nucleotide sequence ID" value="NZ_QJSP01000005.1"/>
</dbReference>
<keyword evidence="4 6" id="KW-1133">Transmembrane helix</keyword>
<reference evidence="8 9" key="1">
    <citation type="submission" date="2018-06" db="EMBL/GenBank/DDBJ databases">
        <title>Genomic Encyclopedia of Type Strains, Phase IV (KMG-IV): sequencing the most valuable type-strain genomes for metagenomic binning, comparative biology and taxonomic classification.</title>
        <authorList>
            <person name="Goeker M."/>
        </authorList>
    </citation>
    <scope>NUCLEOTIDE SEQUENCE [LARGE SCALE GENOMIC DNA]</scope>
    <source>
        <strain evidence="8 9">DSM 45521</strain>
    </source>
</reference>
<evidence type="ECO:0000256" key="4">
    <source>
        <dbReference type="ARBA" id="ARBA00022989"/>
    </source>
</evidence>
<keyword evidence="3 6" id="KW-0812">Transmembrane</keyword>
<protein>
    <submittedName>
        <fullName evidence="8">Phospholipase D-like protein</fullName>
    </submittedName>
</protein>